<evidence type="ECO:0000313" key="9">
    <source>
        <dbReference type="EMBL" id="PJJ29444.1"/>
    </source>
</evidence>
<evidence type="ECO:0000256" key="4">
    <source>
        <dbReference type="ARBA" id="ARBA00022692"/>
    </source>
</evidence>
<dbReference type="CDD" id="cd06261">
    <property type="entry name" value="TM_PBP2"/>
    <property type="match status" value="1"/>
</dbReference>
<dbReference type="EMBL" id="PGET01000001">
    <property type="protein sequence ID" value="PJJ29444.1"/>
    <property type="molecule type" value="Genomic_DNA"/>
</dbReference>
<organism evidence="9 10">
    <name type="scientific">[Clostridium] celerecrescens 18A</name>
    <dbReference type="NCBI Taxonomy" id="1286362"/>
    <lineage>
        <taxon>Bacteria</taxon>
        <taxon>Bacillati</taxon>
        <taxon>Bacillota</taxon>
        <taxon>Clostridia</taxon>
        <taxon>Lachnospirales</taxon>
        <taxon>Lachnospiraceae</taxon>
        <taxon>Lacrimispora</taxon>
    </lineage>
</organism>
<keyword evidence="9" id="KW-0762">Sugar transport</keyword>
<comment type="caution">
    <text evidence="9">The sequence shown here is derived from an EMBL/GenBank/DDBJ whole genome shotgun (WGS) entry which is preliminary data.</text>
</comment>
<feature type="transmembrane region" description="Helical" evidence="7">
    <location>
        <begin position="37"/>
        <end position="62"/>
    </location>
</feature>
<dbReference type="Gene3D" id="1.10.3720.10">
    <property type="entry name" value="MetI-like"/>
    <property type="match status" value="1"/>
</dbReference>
<gene>
    <name evidence="9" type="ORF">H171_2986</name>
</gene>
<evidence type="ECO:0000256" key="7">
    <source>
        <dbReference type="RuleBase" id="RU363032"/>
    </source>
</evidence>
<comment type="similarity">
    <text evidence="7">Belongs to the binding-protein-dependent transport system permease family.</text>
</comment>
<comment type="subcellular location">
    <subcellularLocation>
        <location evidence="1 7">Cell membrane</location>
        <topology evidence="1 7">Multi-pass membrane protein</topology>
    </subcellularLocation>
</comment>
<evidence type="ECO:0000256" key="3">
    <source>
        <dbReference type="ARBA" id="ARBA00022475"/>
    </source>
</evidence>
<dbReference type="InterPro" id="IPR035906">
    <property type="entry name" value="MetI-like_sf"/>
</dbReference>
<dbReference type="PANTHER" id="PTHR43005">
    <property type="entry name" value="BLR7065 PROTEIN"/>
    <property type="match status" value="1"/>
</dbReference>
<keyword evidence="4 7" id="KW-0812">Transmembrane</keyword>
<accession>A0A2M8Z7P0</accession>
<feature type="domain" description="ABC transmembrane type-1" evidence="8">
    <location>
        <begin position="96"/>
        <end position="306"/>
    </location>
</feature>
<dbReference type="Proteomes" id="UP000231092">
    <property type="component" value="Unassembled WGS sequence"/>
</dbReference>
<evidence type="ECO:0000313" key="10">
    <source>
        <dbReference type="Proteomes" id="UP000231092"/>
    </source>
</evidence>
<dbReference type="AlphaFoldDB" id="A0A2M8Z7P0"/>
<dbReference type="GO" id="GO:0005886">
    <property type="term" value="C:plasma membrane"/>
    <property type="evidence" value="ECO:0007669"/>
    <property type="project" value="UniProtKB-SubCell"/>
</dbReference>
<keyword evidence="2 7" id="KW-0813">Transport</keyword>
<feature type="transmembrane region" description="Helical" evidence="7">
    <location>
        <begin position="131"/>
        <end position="155"/>
    </location>
</feature>
<evidence type="ECO:0000256" key="2">
    <source>
        <dbReference type="ARBA" id="ARBA00022448"/>
    </source>
</evidence>
<keyword evidence="3" id="KW-1003">Cell membrane</keyword>
<keyword evidence="5 7" id="KW-1133">Transmembrane helix</keyword>
<evidence type="ECO:0000256" key="5">
    <source>
        <dbReference type="ARBA" id="ARBA00022989"/>
    </source>
</evidence>
<evidence type="ECO:0000256" key="6">
    <source>
        <dbReference type="ARBA" id="ARBA00023136"/>
    </source>
</evidence>
<protein>
    <submittedName>
        <fullName evidence="9">Multiple sugar transport system permease protein</fullName>
    </submittedName>
</protein>
<dbReference type="Pfam" id="PF00528">
    <property type="entry name" value="BPD_transp_1"/>
    <property type="match status" value="1"/>
</dbReference>
<dbReference type="SUPFAM" id="SSF161098">
    <property type="entry name" value="MetI-like"/>
    <property type="match status" value="1"/>
</dbReference>
<feature type="transmembrane region" description="Helical" evidence="7">
    <location>
        <begin position="244"/>
        <end position="265"/>
    </location>
</feature>
<feature type="transmembrane region" description="Helical" evidence="7">
    <location>
        <begin position="96"/>
        <end position="119"/>
    </location>
</feature>
<keyword evidence="6 7" id="KW-0472">Membrane</keyword>
<dbReference type="PANTHER" id="PTHR43005:SF1">
    <property type="entry name" value="SPERMIDINE_PUTRESCINE TRANSPORT SYSTEM PERMEASE PROTEIN"/>
    <property type="match status" value="1"/>
</dbReference>
<sequence>MRKPLTGIPICPEKQGGNEETMNKNSSRLFAEARKSVLILPSMVLLLIFFVMPILLTVYYSFTNLALSGENAKQLKFIGLSNYVSMFKDRTVRISIVNTLVFLLGSLIGQQVLGFLIALNMRNRNRIFRGIVGPVFLAGWIMPEVVVALCCSTFFGDEGTLNQIFSFFHLPTVEFLFAIPMATVILANIWHGTAFSMMNFQSALDGVPADIEEAAKVDGAGPFQTMIRIILPCIKNTIATNTMLNTLSTLGVFGLIYMMTGGGPGTKTLTLPIFMYRQAFISQQLGYGTAISMILLVIGIVLSVFYTRVMRKD</sequence>
<dbReference type="SUPFAM" id="SSF160964">
    <property type="entry name" value="MalF N-terminal region-like"/>
    <property type="match status" value="1"/>
</dbReference>
<reference evidence="9 10" key="1">
    <citation type="submission" date="2017-11" db="EMBL/GenBank/DDBJ databases">
        <title>Understudied soil microbes with underappreciated capabilities: Untangling the Clostridium saccharolyticum group.</title>
        <authorList>
            <person name="Leschine S."/>
        </authorList>
    </citation>
    <scope>NUCLEOTIDE SEQUENCE [LARGE SCALE GENOMIC DNA]</scope>
    <source>
        <strain evidence="9 10">18A</strain>
    </source>
</reference>
<proteinExistence type="inferred from homology"/>
<dbReference type="PROSITE" id="PS50928">
    <property type="entry name" value="ABC_TM1"/>
    <property type="match status" value="1"/>
</dbReference>
<evidence type="ECO:0000256" key="1">
    <source>
        <dbReference type="ARBA" id="ARBA00004651"/>
    </source>
</evidence>
<feature type="transmembrane region" description="Helical" evidence="7">
    <location>
        <begin position="167"/>
        <end position="190"/>
    </location>
</feature>
<name>A0A2M8Z7P0_9FIRM</name>
<evidence type="ECO:0000259" key="8">
    <source>
        <dbReference type="PROSITE" id="PS50928"/>
    </source>
</evidence>
<dbReference type="InterPro" id="IPR000515">
    <property type="entry name" value="MetI-like"/>
</dbReference>
<dbReference type="GO" id="GO:0055085">
    <property type="term" value="P:transmembrane transport"/>
    <property type="evidence" value="ECO:0007669"/>
    <property type="project" value="InterPro"/>
</dbReference>
<feature type="transmembrane region" description="Helical" evidence="7">
    <location>
        <begin position="285"/>
        <end position="306"/>
    </location>
</feature>